<feature type="transmembrane region" description="Helical" evidence="8">
    <location>
        <begin position="216"/>
        <end position="245"/>
    </location>
</feature>
<comment type="subcellular location">
    <subcellularLocation>
        <location evidence="1">Cell membrane</location>
        <topology evidence="1">Multi-pass membrane protein</topology>
    </subcellularLocation>
</comment>
<evidence type="ECO:0000256" key="8">
    <source>
        <dbReference type="SAM" id="Phobius"/>
    </source>
</evidence>
<reference evidence="10 11" key="1">
    <citation type="journal article" date="2019" name="Int. J. Syst. Evol. Microbiol.">
        <title>The Global Catalogue of Microorganisms (GCM) 10K type strain sequencing project: providing services to taxonomists for standard genome sequencing and annotation.</title>
        <authorList>
            <consortium name="The Broad Institute Genomics Platform"/>
            <consortium name="The Broad Institute Genome Sequencing Center for Infectious Disease"/>
            <person name="Wu L."/>
            <person name="Ma J."/>
        </authorList>
    </citation>
    <scope>NUCLEOTIDE SEQUENCE [LARGE SCALE GENOMIC DNA]</scope>
    <source>
        <strain evidence="10 11">RDMS1</strain>
    </source>
</reference>
<name>A0ABD5YID7_9EURY</name>
<organism evidence="10 11">
    <name type="scientific">Halocatena marina</name>
    <dbReference type="NCBI Taxonomy" id="2934937"/>
    <lineage>
        <taxon>Archaea</taxon>
        <taxon>Methanobacteriati</taxon>
        <taxon>Methanobacteriota</taxon>
        <taxon>Stenosarchaea group</taxon>
        <taxon>Halobacteria</taxon>
        <taxon>Halobacteriales</taxon>
        <taxon>Natronomonadaceae</taxon>
        <taxon>Halocatena</taxon>
    </lineage>
</organism>
<dbReference type="Pfam" id="PF13231">
    <property type="entry name" value="PMT_2"/>
    <property type="match status" value="1"/>
</dbReference>
<evidence type="ECO:0000256" key="4">
    <source>
        <dbReference type="ARBA" id="ARBA00022679"/>
    </source>
</evidence>
<evidence type="ECO:0000256" key="2">
    <source>
        <dbReference type="ARBA" id="ARBA00022475"/>
    </source>
</evidence>
<feature type="transmembrane region" description="Helical" evidence="8">
    <location>
        <begin position="131"/>
        <end position="156"/>
    </location>
</feature>
<evidence type="ECO:0000313" key="11">
    <source>
        <dbReference type="Proteomes" id="UP001596417"/>
    </source>
</evidence>
<feature type="transmembrane region" description="Helical" evidence="8">
    <location>
        <begin position="12"/>
        <end position="31"/>
    </location>
</feature>
<keyword evidence="11" id="KW-1185">Reference proteome</keyword>
<keyword evidence="5 8" id="KW-0812">Transmembrane</keyword>
<feature type="transmembrane region" description="Helical" evidence="8">
    <location>
        <begin position="325"/>
        <end position="342"/>
    </location>
</feature>
<keyword evidence="6 8" id="KW-1133">Transmembrane helix</keyword>
<accession>A0ABD5YID7</accession>
<keyword evidence="3 10" id="KW-0328">Glycosyltransferase</keyword>
<evidence type="ECO:0000256" key="3">
    <source>
        <dbReference type="ARBA" id="ARBA00022676"/>
    </source>
</evidence>
<dbReference type="Proteomes" id="UP001596417">
    <property type="component" value="Unassembled WGS sequence"/>
</dbReference>
<dbReference type="AlphaFoldDB" id="A0ABD5YID7"/>
<feature type="domain" description="Glycosyltransferase RgtA/B/C/D-like" evidence="9">
    <location>
        <begin position="136"/>
        <end position="251"/>
    </location>
</feature>
<dbReference type="GO" id="GO:0005886">
    <property type="term" value="C:plasma membrane"/>
    <property type="evidence" value="ECO:0007669"/>
    <property type="project" value="UniProtKB-SubCell"/>
</dbReference>
<evidence type="ECO:0000256" key="5">
    <source>
        <dbReference type="ARBA" id="ARBA00022692"/>
    </source>
</evidence>
<protein>
    <submittedName>
        <fullName evidence="10">ArnT family glycosyltransferase</fullName>
        <ecNumber evidence="10">2.4.-.-</ecNumber>
    </submittedName>
</protein>
<dbReference type="GO" id="GO:0008610">
    <property type="term" value="P:lipid biosynthetic process"/>
    <property type="evidence" value="ECO:0007669"/>
    <property type="project" value="UniProtKB-ARBA"/>
</dbReference>
<dbReference type="PANTHER" id="PTHR33908">
    <property type="entry name" value="MANNOSYLTRANSFERASE YKCB-RELATED"/>
    <property type="match status" value="1"/>
</dbReference>
<comment type="caution">
    <text evidence="10">The sequence shown here is derived from an EMBL/GenBank/DDBJ whole genome shotgun (WGS) entry which is preliminary data.</text>
</comment>
<keyword evidence="2" id="KW-1003">Cell membrane</keyword>
<evidence type="ECO:0000256" key="6">
    <source>
        <dbReference type="ARBA" id="ARBA00022989"/>
    </source>
</evidence>
<proteinExistence type="predicted"/>
<dbReference type="EMBL" id="JBHTAX010000001">
    <property type="protein sequence ID" value="MFC7188960.1"/>
    <property type="molecule type" value="Genomic_DNA"/>
</dbReference>
<dbReference type="InterPro" id="IPR038731">
    <property type="entry name" value="RgtA/B/C-like"/>
</dbReference>
<gene>
    <name evidence="10" type="ORF">ACFQL7_03270</name>
</gene>
<dbReference type="EC" id="2.4.-.-" evidence="10"/>
<feature type="transmembrane region" description="Helical" evidence="8">
    <location>
        <begin position="354"/>
        <end position="374"/>
    </location>
</feature>
<feature type="transmembrane region" description="Helical" evidence="8">
    <location>
        <begin position="192"/>
        <end position="209"/>
    </location>
</feature>
<feature type="transmembrane region" description="Helical" evidence="8">
    <location>
        <begin position="168"/>
        <end position="186"/>
    </location>
</feature>
<evidence type="ECO:0000259" key="9">
    <source>
        <dbReference type="Pfam" id="PF13231"/>
    </source>
</evidence>
<feature type="transmembrane region" description="Helical" evidence="8">
    <location>
        <begin position="380"/>
        <end position="398"/>
    </location>
</feature>
<evidence type="ECO:0000256" key="1">
    <source>
        <dbReference type="ARBA" id="ARBA00004651"/>
    </source>
</evidence>
<keyword evidence="4 10" id="KW-0808">Transferase</keyword>
<feature type="transmembrane region" description="Helical" evidence="8">
    <location>
        <begin position="405"/>
        <end position="423"/>
    </location>
</feature>
<feature type="transmembrane region" description="Helical" evidence="8">
    <location>
        <begin position="265"/>
        <end position="288"/>
    </location>
</feature>
<dbReference type="GO" id="GO:0016757">
    <property type="term" value="F:glycosyltransferase activity"/>
    <property type="evidence" value="ECO:0007669"/>
    <property type="project" value="UniProtKB-KW"/>
</dbReference>
<keyword evidence="7 8" id="KW-0472">Membrane</keyword>
<dbReference type="PANTHER" id="PTHR33908:SF11">
    <property type="entry name" value="MEMBRANE PROTEIN"/>
    <property type="match status" value="1"/>
</dbReference>
<evidence type="ECO:0000256" key="7">
    <source>
        <dbReference type="ARBA" id="ARBA00023136"/>
    </source>
</evidence>
<dbReference type="RefSeq" id="WP_390204573.1">
    <property type="nucleotide sequence ID" value="NZ_JBHSZC010000001.1"/>
</dbReference>
<dbReference type="InterPro" id="IPR050297">
    <property type="entry name" value="LipidA_mod_glycosyltrf_83"/>
</dbReference>
<feature type="transmembrane region" description="Helical" evidence="8">
    <location>
        <begin position="83"/>
        <end position="106"/>
    </location>
</feature>
<sequence>MKRRLVSDFEADPYLLYILLLTGVLAGFWFWHLIPNFATRDEHARLLDVLPMIGALVVDPGIESLRQGVTQGRMYGATFYLNALALIPAVLFAIITGKLAIFAPFYRPYKSTNIWAIDTDLWHLWHDTPQWLWTSSLLTLRLFSVLFAVGCVYLTYRIGTTLRDRATGRLAGTLLALTFGFVVTAHEAGEDIPMLFFLLLVIYLALRYLQSGNETNLLIGCVVGGFAIAFKLTAVVGVLGLGTAYLLRARRTGTDWYTAIARPRLIITGLILGIGAVVFGYPSILLSGPDALADRIFRGVSNKGTVTGGRTASAGWWFLRGYLNGLGLPLFLAAIGGVLASISQLRNQSRETEGIAVVLIVFGSCVFMLSWWEYIRVHHLLPTFPLVMLLISMALLRLRDHKPTIARTLVVVLLVSSGLYTGYGDVAYATQPRDEATQWLSTHAPDDATVEVYVEDPQDAAVPHGMRTSHYGHREDSGAQIPRSRPSVTEWMRALPERCPEYVELTHEDLLYLAPNSSSARSWQYHKHPQRSAYIRQLVNSPTDQYEVAAEFGPRPSFFEAQPRFRQRLPEFVRVGLIPRTIQYGDEQDLGPEQYVLILERTGHCPRPDTATARVTGIR</sequence>
<evidence type="ECO:0000313" key="10">
    <source>
        <dbReference type="EMBL" id="MFC7188960.1"/>
    </source>
</evidence>